<dbReference type="HOGENOM" id="CLU_131404_0_0_7"/>
<evidence type="ECO:0000259" key="4">
    <source>
        <dbReference type="Pfam" id="PF00460"/>
    </source>
</evidence>
<dbReference type="Pfam" id="PF06429">
    <property type="entry name" value="Flg_bbr_C"/>
    <property type="match status" value="1"/>
</dbReference>
<dbReference type="PATRIC" id="fig|1121448.10.peg.390"/>
<dbReference type="Pfam" id="PF00460">
    <property type="entry name" value="Flg_bb_rod"/>
    <property type="match status" value="1"/>
</dbReference>
<dbReference type="Proteomes" id="UP000016587">
    <property type="component" value="Chromosome"/>
</dbReference>
<evidence type="ECO:0000256" key="2">
    <source>
        <dbReference type="ARBA" id="ARBA00009677"/>
    </source>
</evidence>
<dbReference type="InterPro" id="IPR019776">
    <property type="entry name" value="Flagellar_basal_body_rod_CS"/>
</dbReference>
<gene>
    <name evidence="6" type="ORF">DGI_0390</name>
</gene>
<feature type="domain" description="Flagellar basal-body/hook protein C-terminal" evidence="5">
    <location>
        <begin position="83"/>
        <end position="125"/>
    </location>
</feature>
<dbReference type="AlphaFoldDB" id="T2G7Z9"/>
<sequence>MSITTAASALQAFSTGMQVTANNIANMNTPGFQAGNAVLAESAPPGGVRVADVQQRTANAGYIQSLQPVEHPDTGQLAMEWQVVEASNTDLAREMVDMISWQRGFEANAAVIRTNDDMSGVLLNMVV</sequence>
<dbReference type="eggNOG" id="COG4786">
    <property type="taxonomic scope" value="Bacteria"/>
</dbReference>
<dbReference type="PANTHER" id="PTHR30435:SF19">
    <property type="entry name" value="FLAGELLAR BASAL-BODY ROD PROTEIN FLGG"/>
    <property type="match status" value="1"/>
</dbReference>
<organism evidence="6 7">
    <name type="scientific">Megalodesulfovibrio gigas (strain ATCC 19364 / DSM 1382 / NCIMB 9332 / VKM B-1759)</name>
    <name type="common">Desulfovibrio gigas</name>
    <dbReference type="NCBI Taxonomy" id="1121448"/>
    <lineage>
        <taxon>Bacteria</taxon>
        <taxon>Pseudomonadati</taxon>
        <taxon>Thermodesulfobacteriota</taxon>
        <taxon>Desulfovibrionia</taxon>
        <taxon>Desulfovibrionales</taxon>
        <taxon>Desulfovibrionaceae</taxon>
        <taxon>Megalodesulfovibrio</taxon>
    </lineage>
</organism>
<protein>
    <recommendedName>
        <fullName evidence="8">Flagellar basal body rod protein</fullName>
    </recommendedName>
</protein>
<reference evidence="6 7" key="1">
    <citation type="journal article" date="2013" name="J. Bacteriol.">
        <title>Roles of HynAB and Ech, the only two hydrogenases found in the model sulfate reducer Desulfovibrio gigas.</title>
        <authorList>
            <person name="Morais-Silva F.O."/>
            <person name="Santos C.I."/>
            <person name="Rodrigues R."/>
            <person name="Pereira I.A."/>
            <person name="Rodrigues-Pousada C."/>
        </authorList>
    </citation>
    <scope>NUCLEOTIDE SEQUENCE [LARGE SCALE GENOMIC DNA]</scope>
    <source>
        <strain evidence="7">ATCC 19364 / DSM 1382 / NCIMB 9332 / VKM B-1759</strain>
    </source>
</reference>
<dbReference type="PANTHER" id="PTHR30435">
    <property type="entry name" value="FLAGELLAR PROTEIN"/>
    <property type="match status" value="1"/>
</dbReference>
<evidence type="ECO:0000313" key="6">
    <source>
        <dbReference type="EMBL" id="AGW12309.1"/>
    </source>
</evidence>
<evidence type="ECO:0000256" key="1">
    <source>
        <dbReference type="ARBA" id="ARBA00004117"/>
    </source>
</evidence>
<keyword evidence="7" id="KW-1185">Reference proteome</keyword>
<evidence type="ECO:0000313" key="7">
    <source>
        <dbReference type="Proteomes" id="UP000016587"/>
    </source>
</evidence>
<dbReference type="InterPro" id="IPR010930">
    <property type="entry name" value="Flg_bb/hook_C_dom"/>
</dbReference>
<comment type="similarity">
    <text evidence="2">Belongs to the flagella basal body rod proteins family.</text>
</comment>
<dbReference type="KEGG" id="dgg:DGI_0390"/>
<dbReference type="STRING" id="1121448.DGI_0390"/>
<dbReference type="InterPro" id="IPR001444">
    <property type="entry name" value="Flag_bb_rod_N"/>
</dbReference>
<dbReference type="GO" id="GO:0071978">
    <property type="term" value="P:bacterial-type flagellum-dependent swarming motility"/>
    <property type="evidence" value="ECO:0007669"/>
    <property type="project" value="TreeGrafter"/>
</dbReference>
<dbReference type="RefSeq" id="WP_021758933.1">
    <property type="nucleotide sequence ID" value="NC_022444.1"/>
</dbReference>
<keyword evidence="3" id="KW-0975">Bacterial flagellum</keyword>
<feature type="domain" description="Flagellar basal body rod protein N-terminal" evidence="4">
    <location>
        <begin position="4"/>
        <end position="33"/>
    </location>
</feature>
<evidence type="ECO:0000256" key="3">
    <source>
        <dbReference type="ARBA" id="ARBA00023143"/>
    </source>
</evidence>
<evidence type="ECO:0008006" key="8">
    <source>
        <dbReference type="Google" id="ProtNLM"/>
    </source>
</evidence>
<dbReference type="OrthoDB" id="7357187at2"/>
<dbReference type="PROSITE" id="PS00588">
    <property type="entry name" value="FLAGELLA_BB_ROD"/>
    <property type="match status" value="1"/>
</dbReference>
<evidence type="ECO:0000259" key="5">
    <source>
        <dbReference type="Pfam" id="PF06429"/>
    </source>
</evidence>
<accession>T2G7Z9</accession>
<proteinExistence type="inferred from homology"/>
<dbReference type="EMBL" id="CP006585">
    <property type="protein sequence ID" value="AGW12309.1"/>
    <property type="molecule type" value="Genomic_DNA"/>
</dbReference>
<comment type="subcellular location">
    <subcellularLocation>
        <location evidence="1">Bacterial flagellum basal body</location>
    </subcellularLocation>
</comment>
<reference evidence="7" key="2">
    <citation type="submission" date="2013-07" db="EMBL/GenBank/DDBJ databases">
        <authorList>
            <person name="Morais-Silva F.O."/>
            <person name="Rezende A.M."/>
            <person name="Pimentel C."/>
            <person name="Resende D.M."/>
            <person name="Santos C.I."/>
            <person name="Clemente C."/>
            <person name="de Oliveira L.M."/>
            <person name="da Silva S.M."/>
            <person name="Costa D.A."/>
            <person name="Varela-Raposo A."/>
            <person name="Horacio E.C.A."/>
            <person name="Matos M."/>
            <person name="Flores O."/>
            <person name="Ruiz J.C."/>
            <person name="Rodrigues-Pousada C."/>
        </authorList>
    </citation>
    <scope>NUCLEOTIDE SEQUENCE [LARGE SCALE GENOMIC DNA]</scope>
    <source>
        <strain evidence="7">ATCC 19364 / DSM 1382 / NCIMB 9332 / VKM B-1759</strain>
    </source>
</reference>
<dbReference type="GO" id="GO:0009425">
    <property type="term" value="C:bacterial-type flagellum basal body"/>
    <property type="evidence" value="ECO:0007669"/>
    <property type="project" value="UniProtKB-SubCell"/>
</dbReference>
<name>T2G7Z9_MEGG1</name>